<keyword evidence="2" id="KW-0812">Transmembrane</keyword>
<gene>
    <name evidence="3" type="ORF">RFI_05018</name>
</gene>
<protein>
    <submittedName>
        <fullName evidence="3">Uncharacterized protein</fullName>
    </submittedName>
</protein>
<feature type="transmembrane region" description="Helical" evidence="2">
    <location>
        <begin position="65"/>
        <end position="83"/>
    </location>
</feature>
<evidence type="ECO:0000256" key="2">
    <source>
        <dbReference type="SAM" id="Phobius"/>
    </source>
</evidence>
<comment type="caution">
    <text evidence="3">The sequence shown here is derived from an EMBL/GenBank/DDBJ whole genome shotgun (WGS) entry which is preliminary data.</text>
</comment>
<proteinExistence type="predicted"/>
<dbReference type="AlphaFoldDB" id="X6P0L1"/>
<name>X6P0L1_RETFI</name>
<accession>X6P0L1</accession>
<reference evidence="3 4" key="1">
    <citation type="journal article" date="2013" name="Curr. Biol.">
        <title>The Genome of the Foraminiferan Reticulomyxa filosa.</title>
        <authorList>
            <person name="Glockner G."/>
            <person name="Hulsmann N."/>
            <person name="Schleicher M."/>
            <person name="Noegel A.A."/>
            <person name="Eichinger L."/>
            <person name="Gallinger C."/>
            <person name="Pawlowski J."/>
            <person name="Sierra R."/>
            <person name="Euteneuer U."/>
            <person name="Pillet L."/>
            <person name="Moustafa A."/>
            <person name="Platzer M."/>
            <person name="Groth M."/>
            <person name="Szafranski K."/>
            <person name="Schliwa M."/>
        </authorList>
    </citation>
    <scope>NUCLEOTIDE SEQUENCE [LARGE SCALE GENOMIC DNA]</scope>
</reference>
<evidence type="ECO:0000256" key="1">
    <source>
        <dbReference type="SAM" id="MobiDB-lite"/>
    </source>
</evidence>
<dbReference type="EMBL" id="ASPP01004487">
    <property type="protein sequence ID" value="ETO32100.1"/>
    <property type="molecule type" value="Genomic_DNA"/>
</dbReference>
<evidence type="ECO:0000313" key="4">
    <source>
        <dbReference type="Proteomes" id="UP000023152"/>
    </source>
</evidence>
<keyword evidence="2" id="KW-1133">Transmembrane helix</keyword>
<organism evidence="3 4">
    <name type="scientific">Reticulomyxa filosa</name>
    <dbReference type="NCBI Taxonomy" id="46433"/>
    <lineage>
        <taxon>Eukaryota</taxon>
        <taxon>Sar</taxon>
        <taxon>Rhizaria</taxon>
        <taxon>Retaria</taxon>
        <taxon>Foraminifera</taxon>
        <taxon>Monothalamids</taxon>
        <taxon>Reticulomyxidae</taxon>
        <taxon>Reticulomyxa</taxon>
    </lineage>
</organism>
<feature type="transmembrane region" description="Helical" evidence="2">
    <location>
        <begin position="124"/>
        <end position="144"/>
    </location>
</feature>
<keyword evidence="4" id="KW-1185">Reference proteome</keyword>
<keyword evidence="2" id="KW-0472">Membrane</keyword>
<sequence length="187" mass="21850">MKIMEMTIKKKKSKFQGYTIVKFVLKRKKKRTLPHERGNVKRSASHADDGDHETQSMFSSIHCQLLKYVGLMLCVPILGVAIVDLHGRELMSLCAIYHKNQQCRVNQLTTQKSFYYLANQNKSLYIINVLVALGPAEWILNNIVYPLLYQRNWRCGHEQIFQVTKTDSLELKSGRIFYLQDCHSKKW</sequence>
<evidence type="ECO:0000313" key="3">
    <source>
        <dbReference type="EMBL" id="ETO32100.1"/>
    </source>
</evidence>
<feature type="compositionally biased region" description="Basic and acidic residues" evidence="1">
    <location>
        <begin position="33"/>
        <end position="51"/>
    </location>
</feature>
<feature type="region of interest" description="Disordered" evidence="1">
    <location>
        <begin position="32"/>
        <end position="51"/>
    </location>
</feature>
<dbReference type="Proteomes" id="UP000023152">
    <property type="component" value="Unassembled WGS sequence"/>
</dbReference>